<dbReference type="AlphaFoldDB" id="A0AAV4D6J0"/>
<reference evidence="1 2" key="1">
    <citation type="journal article" date="2021" name="Elife">
        <title>Chloroplast acquisition without the gene transfer in kleptoplastic sea slugs, Plakobranchus ocellatus.</title>
        <authorList>
            <person name="Maeda T."/>
            <person name="Takahashi S."/>
            <person name="Yoshida T."/>
            <person name="Shimamura S."/>
            <person name="Takaki Y."/>
            <person name="Nagai Y."/>
            <person name="Toyoda A."/>
            <person name="Suzuki Y."/>
            <person name="Arimoto A."/>
            <person name="Ishii H."/>
            <person name="Satoh N."/>
            <person name="Nishiyama T."/>
            <person name="Hasebe M."/>
            <person name="Maruyama T."/>
            <person name="Minagawa J."/>
            <person name="Obokata J."/>
            <person name="Shigenobu S."/>
        </authorList>
    </citation>
    <scope>NUCLEOTIDE SEQUENCE [LARGE SCALE GENOMIC DNA]</scope>
</reference>
<evidence type="ECO:0000313" key="2">
    <source>
        <dbReference type="Proteomes" id="UP000735302"/>
    </source>
</evidence>
<keyword evidence="2" id="KW-1185">Reference proteome</keyword>
<protein>
    <submittedName>
        <fullName evidence="1">Uncharacterized protein</fullName>
    </submittedName>
</protein>
<dbReference type="Proteomes" id="UP000735302">
    <property type="component" value="Unassembled WGS sequence"/>
</dbReference>
<proteinExistence type="predicted"/>
<sequence>MWFIKKNNEDIMDGKKSNELVLNEADPERSLIKTSRQRQLQFSGRICRHNGLELLAIAGEIEGKRNRGRQSTSFIESLDSWALGNGSSNTLIRFTENRFE</sequence>
<comment type="caution">
    <text evidence="1">The sequence shown here is derived from an EMBL/GenBank/DDBJ whole genome shotgun (WGS) entry which is preliminary data.</text>
</comment>
<evidence type="ECO:0000313" key="1">
    <source>
        <dbReference type="EMBL" id="GFO39842.1"/>
    </source>
</evidence>
<accession>A0AAV4D6J0</accession>
<gene>
    <name evidence="1" type="ORF">PoB_006634700</name>
</gene>
<name>A0AAV4D6J0_9GAST</name>
<organism evidence="1 2">
    <name type="scientific">Plakobranchus ocellatus</name>
    <dbReference type="NCBI Taxonomy" id="259542"/>
    <lineage>
        <taxon>Eukaryota</taxon>
        <taxon>Metazoa</taxon>
        <taxon>Spiralia</taxon>
        <taxon>Lophotrochozoa</taxon>
        <taxon>Mollusca</taxon>
        <taxon>Gastropoda</taxon>
        <taxon>Heterobranchia</taxon>
        <taxon>Euthyneura</taxon>
        <taxon>Panpulmonata</taxon>
        <taxon>Sacoglossa</taxon>
        <taxon>Placobranchoidea</taxon>
        <taxon>Plakobranchidae</taxon>
        <taxon>Plakobranchus</taxon>
    </lineage>
</organism>
<dbReference type="EMBL" id="BLXT01007525">
    <property type="protein sequence ID" value="GFO39842.1"/>
    <property type="molecule type" value="Genomic_DNA"/>
</dbReference>